<dbReference type="InterPro" id="IPR013858">
    <property type="entry name" value="Peptidase_M10B_C"/>
</dbReference>
<keyword evidence="7" id="KW-1185">Reference proteome</keyword>
<dbReference type="Gene3D" id="2.150.10.10">
    <property type="entry name" value="Serralysin-like metalloprotease, C-terminal"/>
    <property type="match status" value="1"/>
</dbReference>
<keyword evidence="3" id="KW-0964">Secreted</keyword>
<evidence type="ECO:0000259" key="5">
    <source>
        <dbReference type="Pfam" id="PF08548"/>
    </source>
</evidence>
<dbReference type="Proteomes" id="UP001211249">
    <property type="component" value="Unassembled WGS sequence"/>
</dbReference>
<dbReference type="RefSeq" id="WP_271795728.1">
    <property type="nucleotide sequence ID" value="NZ_JAQMUC010000045.1"/>
</dbReference>
<dbReference type="Pfam" id="PF00353">
    <property type="entry name" value="HemolysinCabind"/>
    <property type="match status" value="1"/>
</dbReference>
<name>A0ABT5AEX5_9CYAN</name>
<dbReference type="InterPro" id="IPR050557">
    <property type="entry name" value="RTX_toxin/Mannuronan_C5-epim"/>
</dbReference>
<gene>
    <name evidence="6" type="ORF">PN451_08320</name>
</gene>
<dbReference type="PANTHER" id="PTHR38340">
    <property type="entry name" value="S-LAYER PROTEIN"/>
    <property type="match status" value="1"/>
</dbReference>
<evidence type="ECO:0000256" key="1">
    <source>
        <dbReference type="ARBA" id="ARBA00001913"/>
    </source>
</evidence>
<dbReference type="InterPro" id="IPR001343">
    <property type="entry name" value="Hemolysn_Ca-bd"/>
</dbReference>
<evidence type="ECO:0000313" key="6">
    <source>
        <dbReference type="EMBL" id="MDB9535842.1"/>
    </source>
</evidence>
<dbReference type="InterPro" id="IPR011049">
    <property type="entry name" value="Serralysin-like_metalloprot_C"/>
</dbReference>
<dbReference type="PANTHER" id="PTHR38340:SF1">
    <property type="entry name" value="S-LAYER PROTEIN"/>
    <property type="match status" value="1"/>
</dbReference>
<dbReference type="InterPro" id="IPR018511">
    <property type="entry name" value="Hemolysin-typ_Ca-bd_CS"/>
</dbReference>
<reference evidence="6 7" key="1">
    <citation type="submission" date="2023-01" db="EMBL/GenBank/DDBJ databases">
        <title>Genomes from the Australian National Cyanobacteria Reference Collection.</title>
        <authorList>
            <person name="Willis A."/>
            <person name="Lee E.M.F."/>
        </authorList>
    </citation>
    <scope>NUCLEOTIDE SEQUENCE [LARGE SCALE GENOMIC DNA]</scope>
    <source>
        <strain evidence="6 7">CS-1226</strain>
    </source>
</reference>
<dbReference type="PRINTS" id="PR00313">
    <property type="entry name" value="CABNDNGRPT"/>
</dbReference>
<keyword evidence="4" id="KW-0677">Repeat</keyword>
<feature type="domain" description="Peptidase M10 serralysin C-terminal" evidence="5">
    <location>
        <begin position="23"/>
        <end position="155"/>
    </location>
</feature>
<feature type="non-terminal residue" evidence="6">
    <location>
        <position position="1"/>
    </location>
</feature>
<comment type="caution">
    <text evidence="6">The sequence shown here is derived from an EMBL/GenBank/DDBJ whole genome shotgun (WGS) entry which is preliminary data.</text>
</comment>
<evidence type="ECO:0000256" key="4">
    <source>
        <dbReference type="ARBA" id="ARBA00022737"/>
    </source>
</evidence>
<dbReference type="PROSITE" id="PS00330">
    <property type="entry name" value="HEMOLYSIN_CALCIUM"/>
    <property type="match status" value="2"/>
</dbReference>
<dbReference type="Pfam" id="PF08548">
    <property type="entry name" value="Peptidase_M10_C"/>
    <property type="match status" value="1"/>
</dbReference>
<sequence>NDTYLFSITTTSLGTDTITEAVDGGQDTIDFTGTTAAIRLNLGITTAQTLAANGSKLTLTAANAMENVIAGAGADRIIGNDLDNRLVGGAGNDALTGGAGNDTLVGGAGNDILTGGAGNDVFSFAGNTAFTVASQGLDTIQDFSIVSDQILLSKSVFASVNSVIGQGFSLAEEFATVEDDDLAGTSNGLIVYSSSSGSLFYNQNGTDAGFGTGGEFAILATASTLTASNFSLV</sequence>
<dbReference type="EMBL" id="JAQMUC010000045">
    <property type="protein sequence ID" value="MDB9535842.1"/>
    <property type="molecule type" value="Genomic_DNA"/>
</dbReference>
<protein>
    <submittedName>
        <fullName evidence="6">M10 family metallopeptidase C-terminal domain-containing protein</fullName>
    </submittedName>
</protein>
<evidence type="ECO:0000313" key="7">
    <source>
        <dbReference type="Proteomes" id="UP001211249"/>
    </source>
</evidence>
<evidence type="ECO:0000256" key="2">
    <source>
        <dbReference type="ARBA" id="ARBA00004613"/>
    </source>
</evidence>
<comment type="subcellular location">
    <subcellularLocation>
        <location evidence="2">Secreted</location>
    </subcellularLocation>
</comment>
<evidence type="ECO:0000256" key="3">
    <source>
        <dbReference type="ARBA" id="ARBA00022525"/>
    </source>
</evidence>
<comment type="cofactor">
    <cofactor evidence="1">
        <name>Ca(2+)</name>
        <dbReference type="ChEBI" id="CHEBI:29108"/>
    </cofactor>
</comment>
<proteinExistence type="predicted"/>
<organism evidence="6 7">
    <name type="scientific">Dolichospermum planctonicum CS-1226</name>
    <dbReference type="NCBI Taxonomy" id="3021751"/>
    <lineage>
        <taxon>Bacteria</taxon>
        <taxon>Bacillati</taxon>
        <taxon>Cyanobacteriota</taxon>
        <taxon>Cyanophyceae</taxon>
        <taxon>Nostocales</taxon>
        <taxon>Aphanizomenonaceae</taxon>
        <taxon>Dolichospermum</taxon>
        <taxon>Dolichospermum planctonicum</taxon>
    </lineage>
</organism>
<dbReference type="SUPFAM" id="SSF51120">
    <property type="entry name" value="beta-Roll"/>
    <property type="match status" value="1"/>
</dbReference>
<accession>A0ABT5AEX5</accession>